<feature type="compositionally biased region" description="Basic and acidic residues" evidence="2">
    <location>
        <begin position="249"/>
        <end position="264"/>
    </location>
</feature>
<reference evidence="4" key="1">
    <citation type="submission" date="2022-12" db="EMBL/GenBank/DDBJ databases">
        <authorList>
            <person name="Petersen C."/>
        </authorList>
    </citation>
    <scope>NUCLEOTIDE SEQUENCE</scope>
    <source>
        <strain evidence="4">IBT 15544</strain>
    </source>
</reference>
<dbReference type="PROSITE" id="PS51025">
    <property type="entry name" value="PWI"/>
    <property type="match status" value="1"/>
</dbReference>
<feature type="compositionally biased region" description="Basic and acidic residues" evidence="2">
    <location>
        <begin position="186"/>
        <end position="201"/>
    </location>
</feature>
<feature type="compositionally biased region" description="Basic residues" evidence="2">
    <location>
        <begin position="296"/>
        <end position="355"/>
    </location>
</feature>
<dbReference type="PANTHER" id="PTHR23148:SF0">
    <property type="entry name" value="SERINE_ARGININE REPETITIVE MATRIX PROTEIN 1"/>
    <property type="match status" value="1"/>
</dbReference>
<gene>
    <name evidence="4" type="ORF">N7498_006975</name>
</gene>
<feature type="compositionally biased region" description="Basic residues" evidence="2">
    <location>
        <begin position="229"/>
        <end position="248"/>
    </location>
</feature>
<dbReference type="Pfam" id="PF01480">
    <property type="entry name" value="PWI"/>
    <property type="match status" value="1"/>
</dbReference>
<dbReference type="GO" id="GO:0006397">
    <property type="term" value="P:mRNA processing"/>
    <property type="evidence" value="ECO:0007669"/>
    <property type="project" value="UniProtKB-KW"/>
</dbReference>
<proteinExistence type="predicted"/>
<feature type="compositionally biased region" description="Basic and acidic residues" evidence="2">
    <location>
        <begin position="168"/>
        <end position="178"/>
    </location>
</feature>
<dbReference type="InterPro" id="IPR036483">
    <property type="entry name" value="PWI_dom_sf"/>
</dbReference>
<accession>A0A9W9MDE3</accession>
<dbReference type="Proteomes" id="UP001150904">
    <property type="component" value="Unassembled WGS sequence"/>
</dbReference>
<keyword evidence="1" id="KW-0507">mRNA processing</keyword>
<dbReference type="GO" id="GO:0005681">
    <property type="term" value="C:spliceosomal complex"/>
    <property type="evidence" value="ECO:0007669"/>
    <property type="project" value="TreeGrafter"/>
</dbReference>
<dbReference type="OrthoDB" id="163257at2759"/>
<feature type="domain" description="PWI" evidence="3">
    <location>
        <begin position="12"/>
        <end position="111"/>
    </location>
</feature>
<dbReference type="EMBL" id="JAPQKR010000014">
    <property type="protein sequence ID" value="KAJ5197858.1"/>
    <property type="molecule type" value="Genomic_DNA"/>
</dbReference>
<organism evidence="4 5">
    <name type="scientific">Penicillium cinerascens</name>
    <dbReference type="NCBI Taxonomy" id="70096"/>
    <lineage>
        <taxon>Eukaryota</taxon>
        <taxon>Fungi</taxon>
        <taxon>Dikarya</taxon>
        <taxon>Ascomycota</taxon>
        <taxon>Pezizomycotina</taxon>
        <taxon>Eurotiomycetes</taxon>
        <taxon>Eurotiomycetidae</taxon>
        <taxon>Eurotiales</taxon>
        <taxon>Aspergillaceae</taxon>
        <taxon>Penicillium</taxon>
    </lineage>
</organism>
<name>A0A9W9MDE3_9EURO</name>
<dbReference type="GO" id="GO:0003723">
    <property type="term" value="F:RNA binding"/>
    <property type="evidence" value="ECO:0007669"/>
    <property type="project" value="TreeGrafter"/>
</dbReference>
<keyword evidence="5" id="KW-1185">Reference proteome</keyword>
<reference evidence="4" key="2">
    <citation type="journal article" date="2023" name="IMA Fungus">
        <title>Comparative genomic study of the Penicillium genus elucidates a diverse pangenome and 15 lateral gene transfer events.</title>
        <authorList>
            <person name="Petersen C."/>
            <person name="Sorensen T."/>
            <person name="Nielsen M.R."/>
            <person name="Sondergaard T.E."/>
            <person name="Sorensen J.L."/>
            <person name="Fitzpatrick D.A."/>
            <person name="Frisvad J.C."/>
            <person name="Nielsen K.L."/>
        </authorList>
    </citation>
    <scope>NUCLEOTIDE SEQUENCE</scope>
    <source>
        <strain evidence="4">IBT 15544</strain>
    </source>
</reference>
<protein>
    <recommendedName>
        <fullName evidence="3">PWI domain-containing protein</fullName>
    </recommendedName>
</protein>
<dbReference type="Gene3D" id="1.20.1390.10">
    <property type="entry name" value="PWI domain"/>
    <property type="match status" value="1"/>
</dbReference>
<dbReference type="InterPro" id="IPR052225">
    <property type="entry name" value="Ser/Arg_repetitive_matrix"/>
</dbReference>
<dbReference type="SUPFAM" id="SSF101233">
    <property type="entry name" value="PWI domain"/>
    <property type="match status" value="1"/>
</dbReference>
<evidence type="ECO:0000256" key="1">
    <source>
        <dbReference type="ARBA" id="ARBA00022664"/>
    </source>
</evidence>
<dbReference type="AlphaFoldDB" id="A0A9W9MDE3"/>
<feature type="compositionally biased region" description="Basic and acidic residues" evidence="2">
    <location>
        <begin position="400"/>
        <end position="414"/>
    </location>
</feature>
<feature type="compositionally biased region" description="Basic and acidic residues" evidence="2">
    <location>
        <begin position="270"/>
        <end position="279"/>
    </location>
</feature>
<dbReference type="SMART" id="SM00311">
    <property type="entry name" value="PWI"/>
    <property type="match status" value="1"/>
</dbReference>
<dbReference type="InterPro" id="IPR002483">
    <property type="entry name" value="PWI_dom"/>
</dbReference>
<evidence type="ECO:0000313" key="5">
    <source>
        <dbReference type="Proteomes" id="UP001150904"/>
    </source>
</evidence>
<feature type="compositionally biased region" description="Basic and acidic residues" evidence="2">
    <location>
        <begin position="125"/>
        <end position="160"/>
    </location>
</feature>
<evidence type="ECO:0000256" key="2">
    <source>
        <dbReference type="SAM" id="MobiDB-lite"/>
    </source>
</evidence>
<dbReference type="RefSeq" id="XP_058306286.1">
    <property type="nucleotide sequence ID" value="XM_058454037.1"/>
</dbReference>
<dbReference type="GeneID" id="83181338"/>
<evidence type="ECO:0000259" key="3">
    <source>
        <dbReference type="PROSITE" id="PS51025"/>
    </source>
</evidence>
<feature type="compositionally biased region" description="Basic and acidic residues" evidence="2">
    <location>
        <begin position="366"/>
        <end position="383"/>
    </location>
</feature>
<dbReference type="PANTHER" id="PTHR23148">
    <property type="entry name" value="SERINE/ARGININE REGULATED NUCLEAR MATRIX PROTEIN"/>
    <property type="match status" value="1"/>
</dbReference>
<evidence type="ECO:0000313" key="4">
    <source>
        <dbReference type="EMBL" id="KAJ5197858.1"/>
    </source>
</evidence>
<comment type="caution">
    <text evidence="4">The sequence shown here is derived from an EMBL/GenBank/DDBJ whole genome shotgun (WGS) entry which is preliminary data.</text>
</comment>
<sequence length="414" mass="48493">MATPVDQKLLKSTKFPPEFSRKVDMTKVNIEVMKKWIASRISDILGDEDDIVIELCFNLLEGSRYPDVKALQIQLTGFLDKDTSKFCKELWSLLLSGQENPQGVPKELLEAKKLELIQEKASHIEAEKAAEASRKQKEQERAREREIEDLRRRERADRGSGRRGGGRGGRDFGRRDFSRSPPPRNRSRDRFREPPSRRDFDSYVPSSSHRGRRPTRSPSYSRSPERSRSPPRRSRQDRHRSRSPVRRSRREEKRRTPDHGDRNRSNSRSESPRSRTPRRDRSRPRSVSRSVTPPSRHARRRRYSSRSRSPSRSRSHSRDRGRRNHKRHGHGRLSRSRSRDYHRRSRSPRKERRRRSSDSWNPSSHGRRDSSITGPERRQKLADQDGVSARPENLSSEKSVNLDEKMEDASDVGH</sequence>
<feature type="region of interest" description="Disordered" evidence="2">
    <location>
        <begin position="125"/>
        <end position="414"/>
    </location>
</feature>
<dbReference type="GO" id="GO:0048024">
    <property type="term" value="P:regulation of mRNA splicing, via spliceosome"/>
    <property type="evidence" value="ECO:0007669"/>
    <property type="project" value="TreeGrafter"/>
</dbReference>